<dbReference type="EMBL" id="RXGB01013556">
    <property type="protein sequence ID" value="TMW83132.1"/>
    <property type="molecule type" value="Genomic_DNA"/>
</dbReference>
<proteinExistence type="predicted"/>
<dbReference type="InterPro" id="IPR001810">
    <property type="entry name" value="F-box_dom"/>
</dbReference>
<organism evidence="2">
    <name type="scientific">Solanum chilense</name>
    <name type="common">Tomato</name>
    <name type="synonym">Lycopersicon chilense</name>
    <dbReference type="NCBI Taxonomy" id="4083"/>
    <lineage>
        <taxon>Eukaryota</taxon>
        <taxon>Viridiplantae</taxon>
        <taxon>Streptophyta</taxon>
        <taxon>Embryophyta</taxon>
        <taxon>Tracheophyta</taxon>
        <taxon>Spermatophyta</taxon>
        <taxon>Magnoliopsida</taxon>
        <taxon>eudicotyledons</taxon>
        <taxon>Gunneridae</taxon>
        <taxon>Pentapetalae</taxon>
        <taxon>asterids</taxon>
        <taxon>lamiids</taxon>
        <taxon>Solanales</taxon>
        <taxon>Solanaceae</taxon>
        <taxon>Solanoideae</taxon>
        <taxon>Solaneae</taxon>
        <taxon>Solanum</taxon>
        <taxon>Solanum subgen. Lycopersicon</taxon>
    </lineage>
</organism>
<dbReference type="InterPro" id="IPR050796">
    <property type="entry name" value="SCF_F-box_component"/>
</dbReference>
<protein>
    <recommendedName>
        <fullName evidence="1">F-box domain-containing protein</fullName>
    </recommendedName>
</protein>
<dbReference type="PROSITE" id="PS50181">
    <property type="entry name" value="FBOX"/>
    <property type="match status" value="1"/>
</dbReference>
<dbReference type="AlphaFoldDB" id="A0A6N2AKS0"/>
<accession>A0A6N2AKS0</accession>
<dbReference type="Pfam" id="PF00646">
    <property type="entry name" value="F-box"/>
    <property type="match status" value="1"/>
</dbReference>
<dbReference type="PANTHER" id="PTHR31672">
    <property type="entry name" value="BNACNNG10540D PROTEIN"/>
    <property type="match status" value="1"/>
</dbReference>
<sequence length="410" mass="48338">MCLPSLPFDIIMSLLLLLPPRELIKFLVTCKSLYALIKSKKFIKEHLETSIIRGKNYVLCTYIENNYEKTFMLFNQKTSHYESILRVSLDSPDMWNCIVGSVNGLICFENINPEVHTIYLTNPSINKYLILRPSTIHSDDSELQFRKMCIGFGYHERTDDFKVVRIGFIDHVWLNEEYNYEEVGGYDFECRAEIFSLNTKVWKALDLSHDFCYNRVDLFSGVVVNEYMHWKAIKSNTYENKMVILTFHMGDETFQDIECPIFYDGEEINQSIYLGEFRGKLGFLRSYPVKLEQPCYIWTMEEYGEMNSWTCQTTIVPSLPIQYPLAFTKNGQIIIRDKYDNIFSYDYNTNQLLDLHIQDDEHAMNFIDYTESLVLVDLNDDPMEESVAEFDEDINMEHVSIFSLFWNVIY</sequence>
<comment type="caution">
    <text evidence="2">The sequence shown here is derived from an EMBL/GenBank/DDBJ whole genome shotgun (WGS) entry which is preliminary data.</text>
</comment>
<dbReference type="SMART" id="SM00256">
    <property type="entry name" value="FBOX"/>
    <property type="match status" value="1"/>
</dbReference>
<dbReference type="InterPro" id="IPR006527">
    <property type="entry name" value="F-box-assoc_dom_typ1"/>
</dbReference>
<dbReference type="Pfam" id="PF07734">
    <property type="entry name" value="FBA_1"/>
    <property type="match status" value="1"/>
</dbReference>
<reference evidence="2" key="1">
    <citation type="submission" date="2019-05" db="EMBL/GenBank/DDBJ databases">
        <title>The de novo reference genome and transcriptome assemblies of the wild tomato species Solanum chilense.</title>
        <authorList>
            <person name="Stam R."/>
            <person name="Nosenko T."/>
            <person name="Hoerger A.C."/>
            <person name="Stephan W."/>
            <person name="Seidel M.A."/>
            <person name="Kuhn J.M.M."/>
            <person name="Haberer G."/>
            <person name="Tellier A."/>
        </authorList>
    </citation>
    <scope>NUCLEOTIDE SEQUENCE</scope>
    <source>
        <tissue evidence="2">Mature leaves</tissue>
    </source>
</reference>
<evidence type="ECO:0000259" key="1">
    <source>
        <dbReference type="PROSITE" id="PS50181"/>
    </source>
</evidence>
<gene>
    <name evidence="2" type="ORF">EJD97_002800</name>
</gene>
<dbReference type="InterPro" id="IPR036047">
    <property type="entry name" value="F-box-like_dom_sf"/>
</dbReference>
<dbReference type="SUPFAM" id="SSF81383">
    <property type="entry name" value="F-box domain"/>
    <property type="match status" value="1"/>
</dbReference>
<feature type="domain" description="F-box" evidence="1">
    <location>
        <begin position="1"/>
        <end position="46"/>
    </location>
</feature>
<name>A0A6N2AKS0_SOLCI</name>
<evidence type="ECO:0000313" key="2">
    <source>
        <dbReference type="EMBL" id="TMW83132.1"/>
    </source>
</evidence>
<dbReference type="PANTHER" id="PTHR31672:SF10">
    <property type="entry name" value="F-BOX DOMAIN-CONTAINING PROTEIN"/>
    <property type="match status" value="1"/>
</dbReference>